<evidence type="ECO:0008006" key="5">
    <source>
        <dbReference type="Google" id="ProtNLM"/>
    </source>
</evidence>
<dbReference type="EnsemblMetazoa" id="G5361.2">
    <property type="protein sequence ID" value="G5361.2:cds"/>
    <property type="gene ID" value="G5361"/>
</dbReference>
<name>A0A8W8NHU0_MAGGI</name>
<dbReference type="AlphaFoldDB" id="A0A8W8NHU0"/>
<protein>
    <recommendedName>
        <fullName evidence="5">SEA domain-containing protein</fullName>
    </recommendedName>
</protein>
<evidence type="ECO:0000256" key="2">
    <source>
        <dbReference type="SAM" id="Phobius"/>
    </source>
</evidence>
<evidence type="ECO:0000313" key="4">
    <source>
        <dbReference type="Proteomes" id="UP000005408"/>
    </source>
</evidence>
<organism evidence="3 4">
    <name type="scientific">Magallana gigas</name>
    <name type="common">Pacific oyster</name>
    <name type="synonym">Crassostrea gigas</name>
    <dbReference type="NCBI Taxonomy" id="29159"/>
    <lineage>
        <taxon>Eukaryota</taxon>
        <taxon>Metazoa</taxon>
        <taxon>Spiralia</taxon>
        <taxon>Lophotrochozoa</taxon>
        <taxon>Mollusca</taxon>
        <taxon>Bivalvia</taxon>
        <taxon>Autobranchia</taxon>
        <taxon>Pteriomorphia</taxon>
        <taxon>Ostreida</taxon>
        <taxon>Ostreoidea</taxon>
        <taxon>Ostreidae</taxon>
        <taxon>Magallana</taxon>
    </lineage>
</organism>
<keyword evidence="4" id="KW-1185">Reference proteome</keyword>
<feature type="compositionally biased region" description="Low complexity" evidence="1">
    <location>
        <begin position="15"/>
        <end position="79"/>
    </location>
</feature>
<feature type="transmembrane region" description="Helical" evidence="2">
    <location>
        <begin position="245"/>
        <end position="270"/>
    </location>
</feature>
<reference evidence="3" key="1">
    <citation type="submission" date="2022-08" db="UniProtKB">
        <authorList>
            <consortium name="EnsemblMetazoa"/>
        </authorList>
    </citation>
    <scope>IDENTIFICATION</scope>
    <source>
        <strain evidence="3">05x7-T-G4-1.051#20</strain>
    </source>
</reference>
<keyword evidence="2" id="KW-1133">Transmembrane helix</keyword>
<evidence type="ECO:0000313" key="3">
    <source>
        <dbReference type="EnsemblMetazoa" id="G5361.2:cds"/>
    </source>
</evidence>
<keyword evidence="2" id="KW-0472">Membrane</keyword>
<dbReference type="Proteomes" id="UP000005408">
    <property type="component" value="Unassembled WGS sequence"/>
</dbReference>
<proteinExistence type="predicted"/>
<sequence>MTESTYESTQTIVQSTVESSESTEASPTTTGGSESTTKDITTTTMTESTYESTQTTVQSTVASSQSTEPSPTTTGGSESTTKEKVTAYVPQTSEVKLGVVVTFRKNISLTNYDQVVKTMESSLTNFYKSRITGFIKVLILVIRRGSTIVEHEVIANKTEKANQDLVTSMFILSKSNIKYENENLTTSSVLVKDDTGRKLVITNTSSKCDVYVISNPCGENEKCVEDEKIAYCRTETRDSNDNFQLILGLGVGITLLTIAIFIGIIIFCYFRRRRHPKDTSLSSSDVNIENTFGEQGMYFVSGMPTKIDSWGRYWSPYSPHHIWSEEPEGFNITREPNSYDNAEQSRFSWDFMCQALQPNEKFKIKRPEFSTKPLNPEV</sequence>
<evidence type="ECO:0000256" key="1">
    <source>
        <dbReference type="SAM" id="MobiDB-lite"/>
    </source>
</evidence>
<feature type="region of interest" description="Disordered" evidence="1">
    <location>
        <begin position="1"/>
        <end position="85"/>
    </location>
</feature>
<feature type="compositionally biased region" description="Polar residues" evidence="1">
    <location>
        <begin position="1"/>
        <end position="14"/>
    </location>
</feature>
<accession>A0A8W8NHU0</accession>
<keyword evidence="2" id="KW-0812">Transmembrane</keyword>